<dbReference type="Pfam" id="PF13406">
    <property type="entry name" value="SLT_2"/>
    <property type="match status" value="1"/>
</dbReference>
<dbReference type="InterPro" id="IPR031304">
    <property type="entry name" value="SLT_2"/>
</dbReference>
<accession>A0A1H0QML7</accession>
<keyword evidence="4" id="KW-1185">Reference proteome</keyword>
<dbReference type="Gene3D" id="1.10.530.10">
    <property type="match status" value="1"/>
</dbReference>
<feature type="domain" description="Transglycosylase SLT" evidence="2">
    <location>
        <begin position="215"/>
        <end position="262"/>
    </location>
</feature>
<dbReference type="GO" id="GO:0009253">
    <property type="term" value="P:peptidoglycan catabolic process"/>
    <property type="evidence" value="ECO:0007669"/>
    <property type="project" value="TreeGrafter"/>
</dbReference>
<feature type="region of interest" description="Disordered" evidence="1">
    <location>
        <begin position="72"/>
        <end position="130"/>
    </location>
</feature>
<evidence type="ECO:0000313" key="3">
    <source>
        <dbReference type="EMBL" id="SDP17979.1"/>
    </source>
</evidence>
<feature type="compositionally biased region" description="Pro residues" evidence="1">
    <location>
        <begin position="341"/>
        <end position="350"/>
    </location>
</feature>
<dbReference type="PANTHER" id="PTHR30163:SF8">
    <property type="entry name" value="LYTIC MUREIN TRANSGLYCOSYLASE"/>
    <property type="match status" value="1"/>
</dbReference>
<feature type="compositionally biased region" description="Low complexity" evidence="1">
    <location>
        <begin position="7"/>
        <end position="17"/>
    </location>
</feature>
<dbReference type="CDD" id="cd13399">
    <property type="entry name" value="Slt35-like"/>
    <property type="match status" value="1"/>
</dbReference>
<dbReference type="GO" id="GO:0008933">
    <property type="term" value="F:peptidoglycan lytic transglycosylase activity"/>
    <property type="evidence" value="ECO:0007669"/>
    <property type="project" value="TreeGrafter"/>
</dbReference>
<feature type="compositionally biased region" description="Basic and acidic residues" evidence="1">
    <location>
        <begin position="93"/>
        <end position="107"/>
    </location>
</feature>
<name>A0A1H0QML7_9ACTN</name>
<organism evidence="3 4">
    <name type="scientific">Actinopolyspora xinjiangensis</name>
    <dbReference type="NCBI Taxonomy" id="405564"/>
    <lineage>
        <taxon>Bacteria</taxon>
        <taxon>Bacillati</taxon>
        <taxon>Actinomycetota</taxon>
        <taxon>Actinomycetes</taxon>
        <taxon>Actinopolysporales</taxon>
        <taxon>Actinopolysporaceae</taxon>
        <taxon>Actinopolyspora</taxon>
    </lineage>
</organism>
<dbReference type="EMBL" id="FNJR01000002">
    <property type="protein sequence ID" value="SDP17979.1"/>
    <property type="molecule type" value="Genomic_DNA"/>
</dbReference>
<feature type="region of interest" description="Disordered" evidence="1">
    <location>
        <begin position="1"/>
        <end position="40"/>
    </location>
</feature>
<dbReference type="Proteomes" id="UP000199497">
    <property type="component" value="Unassembled WGS sequence"/>
</dbReference>
<feature type="region of interest" description="Disordered" evidence="1">
    <location>
        <begin position="298"/>
        <end position="433"/>
    </location>
</feature>
<sequence>MPRRSRPSPWRRQAQPSWWPIPPSPEVDSQPSARRRGPRRSPVGSLLLLLALLLPFVLVGGANALTSALFAPSGEGERERPTPRGLGVTGQLPERREPSVRLLRDSRALGNPSEPDTGAGDAIRVPSGPTGIPEPVLRAYRDAAGRISGTDPSCGLHWSVLAAIGRAESGHARSGRVDESGTTVTAILGPRLTGGSGFAAVPDTDSGELDGDPVWDRAVGPMQFLPATWSRYGADGDDDGAASPHNVRDAALAAGRYLCEAGGDLGRHDELARAVFAYNHSERYVRDVLGWATAYRTGAHPTPAPEIPELETAEPERSGEAAHPPAPTDVPEPSGRREPVEFPPLSPAPSEPGSSFEPIVPDTRQRPAGRPSSAGNGPGETTAPSSGVRGAKHSERGDAGREPEPNNAQRPGSSPGGGAAPNAEPGEPPRRGG</sequence>
<reference evidence="4" key="1">
    <citation type="submission" date="2016-10" db="EMBL/GenBank/DDBJ databases">
        <authorList>
            <person name="Varghese N."/>
            <person name="Submissions S."/>
        </authorList>
    </citation>
    <scope>NUCLEOTIDE SEQUENCE [LARGE SCALE GENOMIC DNA]</scope>
    <source>
        <strain evidence="4">DSM 46732</strain>
    </source>
</reference>
<dbReference type="InterPro" id="IPR023346">
    <property type="entry name" value="Lysozyme-like_dom_sf"/>
</dbReference>
<dbReference type="SUPFAM" id="SSF53955">
    <property type="entry name" value="Lysozyme-like"/>
    <property type="match status" value="1"/>
</dbReference>
<dbReference type="InterPro" id="IPR043426">
    <property type="entry name" value="MltB-like"/>
</dbReference>
<dbReference type="PANTHER" id="PTHR30163">
    <property type="entry name" value="MEMBRANE-BOUND LYTIC MUREIN TRANSGLYCOSYLASE B"/>
    <property type="match status" value="1"/>
</dbReference>
<dbReference type="AlphaFoldDB" id="A0A1H0QML7"/>
<gene>
    <name evidence="3" type="ORF">SAMN04487905_102284</name>
</gene>
<proteinExistence type="predicted"/>
<feature type="compositionally biased region" description="Basic and acidic residues" evidence="1">
    <location>
        <begin position="392"/>
        <end position="404"/>
    </location>
</feature>
<evidence type="ECO:0000259" key="2">
    <source>
        <dbReference type="Pfam" id="PF13406"/>
    </source>
</evidence>
<evidence type="ECO:0000313" key="4">
    <source>
        <dbReference type="Proteomes" id="UP000199497"/>
    </source>
</evidence>
<evidence type="ECO:0000256" key="1">
    <source>
        <dbReference type="SAM" id="MobiDB-lite"/>
    </source>
</evidence>
<protein>
    <submittedName>
        <fullName evidence="3">Membrane-bound lytic murein transglycosylase B</fullName>
    </submittedName>
</protein>